<sequence>MTKKDSEKSNNNAKSPVATSAHLHGGGGKASARLLGASIAGVSELSLFHPVDTVAKRLMTNETRLVVAGSMSSTASNINHAVFRDAAAGSFGTKVGALFPGIGFGAAYKILQRVYKFGGQPIVRDWMRKNYGESFDNRFGPQAGKLLISATAGSMIGIGEVALLPLDALKIKAQTAPEQLRGRGVFEIFAKEGFGLYRGAGWTVARNAPGSFALFGGNALAKNAMGISESQPATWTQDAIASCLGAIASISVAQPLDVIKTRVQNRPFNSPESGVSIIAKLIRNEGFGAFFKGLTPKLLVVGPKLVFSFTVAQHTIAYFTKKFDY</sequence>
<keyword evidence="3 4" id="KW-0472">Membrane</keyword>
<organism evidence="7">
    <name type="scientific">Grammatophora oceanica</name>
    <dbReference type="NCBI Taxonomy" id="210454"/>
    <lineage>
        <taxon>Eukaryota</taxon>
        <taxon>Sar</taxon>
        <taxon>Stramenopiles</taxon>
        <taxon>Ochrophyta</taxon>
        <taxon>Bacillariophyta</taxon>
        <taxon>Fragilariophyceae</taxon>
        <taxon>Fragilariophycidae</taxon>
        <taxon>Rhabdonematales</taxon>
        <taxon>Grammatophoraceae</taxon>
        <taxon>Grammatophora</taxon>
    </lineage>
</organism>
<dbReference type="GO" id="GO:0005739">
    <property type="term" value="C:mitochondrion"/>
    <property type="evidence" value="ECO:0007669"/>
    <property type="project" value="TreeGrafter"/>
</dbReference>
<dbReference type="PANTHER" id="PTHR46974:SF1">
    <property type="entry name" value="MITOCHONDRIAL GTP_GDP CARRIER PROTEIN 1"/>
    <property type="match status" value="1"/>
</dbReference>
<comment type="similarity">
    <text evidence="5">Belongs to the mitochondrial carrier (TC 2.A.29) family.</text>
</comment>
<gene>
    <name evidence="7" type="ORF">GOCE00092_LOCUS15562</name>
</gene>
<evidence type="ECO:0000256" key="2">
    <source>
        <dbReference type="ARBA" id="ARBA00022692"/>
    </source>
</evidence>
<dbReference type="PROSITE" id="PS50920">
    <property type="entry name" value="SOLCAR"/>
    <property type="match status" value="1"/>
</dbReference>
<keyword evidence="5" id="KW-0813">Transport</keyword>
<name>A0A7S1V544_9STRA</name>
<dbReference type="EMBL" id="HBGK01029855">
    <property type="protein sequence ID" value="CAD9288166.1"/>
    <property type="molecule type" value="Transcribed_RNA"/>
</dbReference>
<dbReference type="SUPFAM" id="SSF103506">
    <property type="entry name" value="Mitochondrial carrier"/>
    <property type="match status" value="1"/>
</dbReference>
<keyword evidence="2 4" id="KW-0812">Transmembrane</keyword>
<dbReference type="InterPro" id="IPR018108">
    <property type="entry name" value="MCP_transmembrane"/>
</dbReference>
<accession>A0A7S1V544</accession>
<dbReference type="Pfam" id="PF00153">
    <property type="entry name" value="Mito_carr"/>
    <property type="match status" value="2"/>
</dbReference>
<evidence type="ECO:0008006" key="8">
    <source>
        <dbReference type="Google" id="ProtNLM"/>
    </source>
</evidence>
<proteinExistence type="inferred from homology"/>
<evidence type="ECO:0000256" key="1">
    <source>
        <dbReference type="ARBA" id="ARBA00004141"/>
    </source>
</evidence>
<dbReference type="GO" id="GO:0016020">
    <property type="term" value="C:membrane"/>
    <property type="evidence" value="ECO:0007669"/>
    <property type="project" value="UniProtKB-SubCell"/>
</dbReference>
<evidence type="ECO:0000256" key="3">
    <source>
        <dbReference type="ARBA" id="ARBA00023136"/>
    </source>
</evidence>
<dbReference type="Gene3D" id="1.50.40.10">
    <property type="entry name" value="Mitochondrial carrier domain"/>
    <property type="match status" value="1"/>
</dbReference>
<comment type="subcellular location">
    <subcellularLocation>
        <location evidence="1">Membrane</location>
        <topology evidence="1">Multi-pass membrane protein</topology>
    </subcellularLocation>
</comment>
<reference evidence="7" key="1">
    <citation type="submission" date="2021-01" db="EMBL/GenBank/DDBJ databases">
        <authorList>
            <person name="Corre E."/>
            <person name="Pelletier E."/>
            <person name="Niang G."/>
            <person name="Scheremetjew M."/>
            <person name="Finn R."/>
            <person name="Kale V."/>
            <person name="Holt S."/>
            <person name="Cochrane G."/>
            <person name="Meng A."/>
            <person name="Brown T."/>
            <person name="Cohen L."/>
        </authorList>
    </citation>
    <scope>NUCLEOTIDE SEQUENCE</scope>
    <source>
        <strain evidence="7">CCMP 410</strain>
    </source>
</reference>
<dbReference type="PANTHER" id="PTHR46974">
    <property type="entry name" value="MITOCHONDRIAL GTP/GDP CARRIER PROTEIN 1"/>
    <property type="match status" value="1"/>
</dbReference>
<feature type="region of interest" description="Disordered" evidence="6">
    <location>
        <begin position="1"/>
        <end position="25"/>
    </location>
</feature>
<protein>
    <recommendedName>
        <fullName evidence="8">Mitochondrial carrier protein</fullName>
    </recommendedName>
</protein>
<feature type="compositionally biased region" description="Polar residues" evidence="6">
    <location>
        <begin position="9"/>
        <end position="18"/>
    </location>
</feature>
<evidence type="ECO:0000256" key="4">
    <source>
        <dbReference type="PROSITE-ProRule" id="PRU00282"/>
    </source>
</evidence>
<evidence type="ECO:0000256" key="5">
    <source>
        <dbReference type="RuleBase" id="RU000488"/>
    </source>
</evidence>
<dbReference type="GO" id="GO:0001409">
    <property type="term" value="F:guanine nucleotide transmembrane transporter activity"/>
    <property type="evidence" value="ECO:0007669"/>
    <property type="project" value="TreeGrafter"/>
</dbReference>
<dbReference type="AlphaFoldDB" id="A0A7S1V544"/>
<evidence type="ECO:0000313" key="7">
    <source>
        <dbReference type="EMBL" id="CAD9288166.1"/>
    </source>
</evidence>
<dbReference type="InterPro" id="IPR053042">
    <property type="entry name" value="Mito_GTP/GDP_Carrier"/>
</dbReference>
<evidence type="ECO:0000256" key="6">
    <source>
        <dbReference type="SAM" id="MobiDB-lite"/>
    </source>
</evidence>
<feature type="repeat" description="Solcar" evidence="4">
    <location>
        <begin position="233"/>
        <end position="318"/>
    </location>
</feature>
<dbReference type="InterPro" id="IPR023395">
    <property type="entry name" value="MCP_dom_sf"/>
</dbReference>